<protein>
    <submittedName>
        <fullName evidence="2">Ribonuclease BN</fullName>
    </submittedName>
</protein>
<dbReference type="Gene3D" id="3.60.15.10">
    <property type="entry name" value="Ribonuclease Z/Hydroxyacylglutathione hydrolase-like"/>
    <property type="match status" value="1"/>
</dbReference>
<dbReference type="InterPro" id="IPR001279">
    <property type="entry name" value="Metallo-B-lactamas"/>
</dbReference>
<dbReference type="EMBL" id="CCAZ020000001">
    <property type="protein sequence ID" value="CEG08052.1"/>
    <property type="molecule type" value="Genomic_DNA"/>
</dbReference>
<evidence type="ECO:0000259" key="1">
    <source>
        <dbReference type="Pfam" id="PF12706"/>
    </source>
</evidence>
<proteinExistence type="predicted"/>
<name>A0A090MP56_AFIFE</name>
<evidence type="ECO:0000313" key="3">
    <source>
        <dbReference type="Proteomes" id="UP000035762"/>
    </source>
</evidence>
<dbReference type="PANTHER" id="PTHR46018">
    <property type="entry name" value="ZINC PHOSPHODIESTERASE ELAC PROTEIN 1"/>
    <property type="match status" value="1"/>
</dbReference>
<dbReference type="AlphaFoldDB" id="A0A090MP56"/>
<feature type="domain" description="Metallo-beta-lactamase" evidence="1">
    <location>
        <begin position="42"/>
        <end position="240"/>
    </location>
</feature>
<reference evidence="2 3" key="1">
    <citation type="journal article" date="2014" name="Genome Announc.">
        <title>Genome Sequence of Afipia felis Strain 76713, Isolated in Hospital Water Using an Amoeba Co-Culture Procedure.</title>
        <authorList>
            <person name="Benamar S."/>
            <person name="La Scola B."/>
            <person name="Croce O."/>
        </authorList>
    </citation>
    <scope>NUCLEOTIDE SEQUENCE [LARGE SCALE GENOMIC DNA]</scope>
    <source>
        <strain evidence="2 3">76713</strain>
    </source>
</reference>
<gene>
    <name evidence="2" type="primary">rbn</name>
    <name evidence="2" type="ORF">BN961_01460</name>
</gene>
<dbReference type="GO" id="GO:0042781">
    <property type="term" value="F:3'-tRNA processing endoribonuclease activity"/>
    <property type="evidence" value="ECO:0007669"/>
    <property type="project" value="TreeGrafter"/>
</dbReference>
<keyword evidence="3" id="KW-1185">Reference proteome</keyword>
<evidence type="ECO:0000313" key="2">
    <source>
        <dbReference type="EMBL" id="CEG08052.1"/>
    </source>
</evidence>
<dbReference type="CDD" id="cd07715">
    <property type="entry name" value="TaR3-like_MBL-fold"/>
    <property type="match status" value="1"/>
</dbReference>
<dbReference type="OrthoDB" id="9803916at2"/>
<dbReference type="STRING" id="1035.BN961_01460"/>
<sequence>MMSDSITIKFWGVRGSVACPGPNTVRYGGNTSCVEVLCGENRLIFDAGSGLRGLGEALLGQSGESDLFFSHLHIDHLIGLPFFLPAFEKGNRLRLWAAGLKEVGGLRAALDRYMSFPLFPIGLDQFQAEIGFHDFARGDVLTPRPGIVLRTAALDHPGGATGYRLEFAGRSFCYMTDTAMDAGVAPAMLALAKGADCLVMDATYTDSELAKYAGWGHASWQQNAAFADAAGVKTLCLFHHAPEHDDDTLDRIAAEASRVRPGTVVVREGQSIGL</sequence>
<dbReference type="InterPro" id="IPR036866">
    <property type="entry name" value="RibonucZ/Hydroxyglut_hydro"/>
</dbReference>
<dbReference type="Proteomes" id="UP000035762">
    <property type="component" value="Unassembled WGS sequence"/>
</dbReference>
<dbReference type="RefSeq" id="WP_048756073.1">
    <property type="nucleotide sequence ID" value="NZ_CCAZ020000001.1"/>
</dbReference>
<dbReference type="SUPFAM" id="SSF56281">
    <property type="entry name" value="Metallo-hydrolase/oxidoreductase"/>
    <property type="match status" value="1"/>
</dbReference>
<dbReference type="Pfam" id="PF12706">
    <property type="entry name" value="Lactamase_B_2"/>
    <property type="match status" value="1"/>
</dbReference>
<dbReference type="PANTHER" id="PTHR46018:SF2">
    <property type="entry name" value="ZINC PHOSPHODIESTERASE ELAC PROTEIN 1"/>
    <property type="match status" value="1"/>
</dbReference>
<comment type="caution">
    <text evidence="2">The sequence shown here is derived from an EMBL/GenBank/DDBJ whole genome shotgun (WGS) entry which is preliminary data.</text>
</comment>
<accession>A0A090MP56</accession>
<organism evidence="2 3">
    <name type="scientific">Afipia felis</name>
    <name type="common">Cat scratch disease bacillus</name>
    <dbReference type="NCBI Taxonomy" id="1035"/>
    <lineage>
        <taxon>Bacteria</taxon>
        <taxon>Pseudomonadati</taxon>
        <taxon>Pseudomonadota</taxon>
        <taxon>Alphaproteobacteria</taxon>
        <taxon>Hyphomicrobiales</taxon>
        <taxon>Nitrobacteraceae</taxon>
        <taxon>Afipia</taxon>
    </lineage>
</organism>